<feature type="domain" description="DNA primase/nucleoside triphosphatase C-terminal" evidence="2">
    <location>
        <begin position="1389"/>
        <end position="1442"/>
    </location>
</feature>
<dbReference type="Pfam" id="PF03288">
    <property type="entry name" value="Pox_D5"/>
    <property type="match status" value="1"/>
</dbReference>
<evidence type="ECO:0000313" key="4">
    <source>
        <dbReference type="Proteomes" id="UP000011519"/>
    </source>
</evidence>
<feature type="compositionally biased region" description="Acidic residues" evidence="1">
    <location>
        <begin position="162"/>
        <end position="180"/>
    </location>
</feature>
<feature type="region of interest" description="Disordered" evidence="1">
    <location>
        <begin position="116"/>
        <end position="215"/>
    </location>
</feature>
<feature type="region of interest" description="Disordered" evidence="1">
    <location>
        <begin position="1351"/>
        <end position="1382"/>
    </location>
</feature>
<dbReference type="InterPro" id="IPR027417">
    <property type="entry name" value="P-loop_NTPase"/>
</dbReference>
<dbReference type="PANTHER" id="PTHR30121:SF6">
    <property type="entry name" value="SLR6007 PROTEIN"/>
    <property type="match status" value="1"/>
</dbReference>
<dbReference type="STRING" id="1227493.C483_00295"/>
<organism evidence="3 4">
    <name type="scientific">Natrialba hulunbeirensis JCM 10989</name>
    <dbReference type="NCBI Taxonomy" id="1227493"/>
    <lineage>
        <taxon>Archaea</taxon>
        <taxon>Methanobacteriati</taxon>
        <taxon>Methanobacteriota</taxon>
        <taxon>Stenosarchaea group</taxon>
        <taxon>Halobacteria</taxon>
        <taxon>Halobacteriales</taxon>
        <taxon>Natrialbaceae</taxon>
        <taxon>Natrialba</taxon>
    </lineage>
</organism>
<keyword evidence="4" id="KW-1185">Reference proteome</keyword>
<dbReference type="InterPro" id="IPR004968">
    <property type="entry name" value="DNA_primase/NTPase_C"/>
</dbReference>
<feature type="compositionally biased region" description="Polar residues" evidence="1">
    <location>
        <begin position="200"/>
        <end position="212"/>
    </location>
</feature>
<proteinExistence type="predicted"/>
<dbReference type="InterPro" id="IPR051162">
    <property type="entry name" value="T4SS_component"/>
</dbReference>
<sequence>MEVTTPMSEYIRVTPTSEELHTAEIPAALESLHKLTNPNVRGLSDRLNPFADTTPPTFEFLAVSEGEDEPVEFYYGVDQPAHLETLGKQLKTIYPQTFDVARCEMELERKLVQPVEYTQDEYDEQSEDRRLLESPDTDEQVDHEQDAVERTDGGRSTGDGSEFTDPETDAVDAEFDDESVLEYTSDESTKDADSALNEGASPTSESATTFTRPSLEEIEPIGVQWHGRAERKRDWMTTIKPFANRDPDPTEYDTEQPPLATLIDHLTELEYPIAFQVVWQRKPEWDADAKLRIEDLRDGRDTFGQRYIGPLFEIGEIDPEDQQRNIGTEAQNRIDRIEAKHSKRTFTVNARAVALPPTETGKANNDLETQLDQLAQSLNALDGPFYELEGHRLRSKGVLNRTKRKRARAVLENMLDGELATGRGKCRPDLVLNADELANLTVVPSSQDLTVEGSRGTRSEQRSRNPLPRPHPDLMDEFREGMTIGYAIDENGEPEEEPVRIPPSLLPTHYVRAATTGGGKSKSLTNDKLSLYEQTDGPIILIDAKGDGLCEDYMRAHARRFGVDDLEENVVHFPIPEVLPGFAFFNIERQLENGVRRVDAVQNKADHYEEILKMVMGVERYERAVVAPTLIKYLIKTLYDDEHGRENGRYRESVDYFAHDQLEYIVDQLWRAGPPEPEEGAAPHSSHPQVQRRIDRQLQLDPNTFATVMGGVSNRLDYISQDEHLRRVFNNTEPQFDFRDVLDDRTVILFDLSGLRDDSAKAMTGVILTELYNALRERGDDIQQKPDDYVINLLIDEASSLAVSDVMNTLLEKGRSFRLSVGLSLQFPEQLDVKGGREVYLNVLNDVGSPIIGKIAVDNEIAKVMAHEDMDPVEFANRIRSLPRGEWIVRLSSPTFGETGPEPFSLAPLPIPPGHPESDEPLTDCEEQAFQNALERIHERAETEYGTVSESPPTSRTPDTVRETFELASMDIDIALANAVRTIQLRQDTREENGWVPVQPVDQVLQTQFEAADASPPSIEELGEIRGRSRLLEVTLDQEHGEIVVRLTGEGQAVTKPDTGDVRSSGSDLHDELLFVVERELSRQGFDVTVFTQDGSEKPDGRAVHPDCEHIFDIEVESTTVDKPVKILRNFQRARDAGHVPLFVVATSEDSDDELQAAARLEDILSSPVNELESGDVRLYTSDSHVTFNGGANARDGVTAVRPATGDSRRSVWTRQEGEYRLSDGTGTEFATVSSLDSLSRSDVPAVYSYDRTADEYVVYEPIKRHRYESRSAFEQEWVAIREPFVPDAVTSKSDEPLAPYVIAVLDRDTDALRVYRDGQLHSLDGLVEELDSLATDPFLSFAEQEQSNESVSTFHSESECGPPTPDPSENLSESKPSDRPQDVDFGTFVEDCLVEQEHAEIAKDELYNAYEAWADTHGQEAYAKSWFGRKLNEYVSYDEYRPTRDGKRVRHYTGITLSAYGRTFLE</sequence>
<dbReference type="SUPFAM" id="SSF52540">
    <property type="entry name" value="P-loop containing nucleoside triphosphate hydrolases"/>
    <property type="match status" value="1"/>
</dbReference>
<protein>
    <submittedName>
        <fullName evidence="3">Conjugation protein</fullName>
    </submittedName>
</protein>
<feature type="region of interest" description="Disordered" evidence="1">
    <location>
        <begin position="445"/>
        <end position="476"/>
    </location>
</feature>
<dbReference type="PATRIC" id="fig|1227493.4.peg.46"/>
<reference evidence="3 4" key="1">
    <citation type="journal article" date="2014" name="PLoS Genet.">
        <title>Phylogenetically driven sequencing of extremely halophilic archaea reveals strategies for static and dynamic osmo-response.</title>
        <authorList>
            <person name="Becker E.A."/>
            <person name="Seitzer P.M."/>
            <person name="Tritt A."/>
            <person name="Larsen D."/>
            <person name="Krusor M."/>
            <person name="Yao A.I."/>
            <person name="Wu D."/>
            <person name="Madern D."/>
            <person name="Eisen J.A."/>
            <person name="Darling A.E."/>
            <person name="Facciotti M.T."/>
        </authorList>
    </citation>
    <scope>NUCLEOTIDE SEQUENCE [LARGE SCALE GENOMIC DNA]</scope>
    <source>
        <strain evidence="3 4">JCM 10989</strain>
    </source>
</reference>
<feature type="compositionally biased region" description="Basic and acidic residues" evidence="1">
    <location>
        <begin position="140"/>
        <end position="153"/>
    </location>
</feature>
<feature type="region of interest" description="Disordered" evidence="1">
    <location>
        <begin position="673"/>
        <end position="692"/>
    </location>
</feature>
<dbReference type="Gene3D" id="3.40.50.300">
    <property type="entry name" value="P-loop containing nucleotide triphosphate hydrolases"/>
    <property type="match status" value="1"/>
</dbReference>
<evidence type="ECO:0000259" key="2">
    <source>
        <dbReference type="Pfam" id="PF03288"/>
    </source>
</evidence>
<evidence type="ECO:0000313" key="3">
    <source>
        <dbReference type="EMBL" id="ELY96219.1"/>
    </source>
</evidence>
<name>M0ACE8_9EURY</name>
<evidence type="ECO:0000256" key="1">
    <source>
        <dbReference type="SAM" id="MobiDB-lite"/>
    </source>
</evidence>
<dbReference type="Proteomes" id="UP000011519">
    <property type="component" value="Unassembled WGS sequence"/>
</dbReference>
<comment type="caution">
    <text evidence="3">The sequence shown here is derived from an EMBL/GenBank/DDBJ whole genome shotgun (WGS) entry which is preliminary data.</text>
</comment>
<dbReference type="EMBL" id="AOIM01000002">
    <property type="protein sequence ID" value="ELY96219.1"/>
    <property type="molecule type" value="Genomic_DNA"/>
</dbReference>
<gene>
    <name evidence="3" type="ORF">C483_00295</name>
</gene>
<accession>M0ACE8</accession>
<dbReference type="PANTHER" id="PTHR30121">
    <property type="entry name" value="UNCHARACTERIZED PROTEIN YJGR-RELATED"/>
    <property type="match status" value="1"/>
</dbReference>